<sequence>MKPVELGTNSNKEYKLVPPDGGWGYIIALSMIVTFSITFMPIAAFGIIYGEFLENLTDEASATGLINGSTLAIQWFSGIIANPLLQRISYRKVSVIGVIIYLIGLFATVFITTVNQLLVFSILQGLGTGLIMCSTLTAFNYYFVKKSNFVLSASYTTMIIICVIYPTLFTYCMNTYGFRGTLIILAGLSLNCLPAVLCLHPVKWYKKKKLLDAIDGKVFLDMGRKYLGLFLDPIYVNTSIGVSLCLASDYAFLSILPLLLKNDTIGAANATILLTIFYASDIIGRVLLATLNALTTISPRKLTLAGSILAVVYRIAFVEDNSFWWLAVCLALMGSIRCFFQINYPLIFVEMYKERFVTAFSLYLVVCGIITLLSGVLIGVVKTHTQSNIMVVHLLSAMYGICAATWLAEMFITRFIKKSL</sequence>
<protein>
    <recommendedName>
        <fullName evidence="4">Monocarboxylate transporter</fullName>
    </recommendedName>
</protein>
<organism evidence="2 3">
    <name type="scientific">Aquatica leii</name>
    <dbReference type="NCBI Taxonomy" id="1421715"/>
    <lineage>
        <taxon>Eukaryota</taxon>
        <taxon>Metazoa</taxon>
        <taxon>Ecdysozoa</taxon>
        <taxon>Arthropoda</taxon>
        <taxon>Hexapoda</taxon>
        <taxon>Insecta</taxon>
        <taxon>Pterygota</taxon>
        <taxon>Neoptera</taxon>
        <taxon>Endopterygota</taxon>
        <taxon>Coleoptera</taxon>
        <taxon>Polyphaga</taxon>
        <taxon>Elateriformia</taxon>
        <taxon>Elateroidea</taxon>
        <taxon>Lampyridae</taxon>
        <taxon>Luciolinae</taxon>
        <taxon>Aquatica</taxon>
    </lineage>
</organism>
<feature type="transmembrane region" description="Helical" evidence="1">
    <location>
        <begin position="390"/>
        <end position="412"/>
    </location>
</feature>
<dbReference type="Gene3D" id="1.20.1250.20">
    <property type="entry name" value="MFS general substrate transporter like domains"/>
    <property type="match status" value="1"/>
</dbReference>
<evidence type="ECO:0008006" key="4">
    <source>
        <dbReference type="Google" id="ProtNLM"/>
    </source>
</evidence>
<dbReference type="GO" id="GO:0008028">
    <property type="term" value="F:monocarboxylic acid transmembrane transporter activity"/>
    <property type="evidence" value="ECO:0007669"/>
    <property type="project" value="TreeGrafter"/>
</dbReference>
<feature type="transmembrane region" description="Helical" evidence="1">
    <location>
        <begin position="356"/>
        <end position="378"/>
    </location>
</feature>
<gene>
    <name evidence="2" type="ORF">RN001_004140</name>
</gene>
<evidence type="ECO:0000313" key="2">
    <source>
        <dbReference type="EMBL" id="KAK4887869.1"/>
    </source>
</evidence>
<keyword evidence="1" id="KW-1133">Transmembrane helix</keyword>
<feature type="transmembrane region" description="Helical" evidence="1">
    <location>
        <begin position="323"/>
        <end position="344"/>
    </location>
</feature>
<feature type="transmembrane region" description="Helical" evidence="1">
    <location>
        <begin position="234"/>
        <end position="260"/>
    </location>
</feature>
<feature type="transmembrane region" description="Helical" evidence="1">
    <location>
        <begin position="21"/>
        <end position="48"/>
    </location>
</feature>
<dbReference type="Proteomes" id="UP001353858">
    <property type="component" value="Unassembled WGS sequence"/>
</dbReference>
<dbReference type="AlphaFoldDB" id="A0AAN7Q725"/>
<dbReference type="PANTHER" id="PTHR11360">
    <property type="entry name" value="MONOCARBOXYLATE TRANSPORTER"/>
    <property type="match status" value="1"/>
</dbReference>
<name>A0AAN7Q725_9COLE</name>
<dbReference type="EMBL" id="JARPUR010000001">
    <property type="protein sequence ID" value="KAK4887869.1"/>
    <property type="molecule type" value="Genomic_DNA"/>
</dbReference>
<feature type="transmembrane region" description="Helical" evidence="1">
    <location>
        <begin position="266"/>
        <end position="288"/>
    </location>
</feature>
<reference evidence="3" key="1">
    <citation type="submission" date="2023-01" db="EMBL/GenBank/DDBJ databases">
        <title>Key to firefly adult light organ development and bioluminescence: homeobox transcription factors regulate luciferase expression and transportation to peroxisome.</title>
        <authorList>
            <person name="Fu X."/>
        </authorList>
    </citation>
    <scope>NUCLEOTIDE SEQUENCE [LARGE SCALE GENOMIC DNA]</scope>
</reference>
<keyword evidence="1" id="KW-0812">Transmembrane</keyword>
<feature type="transmembrane region" description="Helical" evidence="1">
    <location>
        <begin position="180"/>
        <end position="199"/>
    </location>
</feature>
<keyword evidence="3" id="KW-1185">Reference proteome</keyword>
<keyword evidence="1" id="KW-0472">Membrane</keyword>
<feature type="transmembrane region" description="Helical" evidence="1">
    <location>
        <begin position="149"/>
        <end position="168"/>
    </location>
</feature>
<evidence type="ECO:0000313" key="3">
    <source>
        <dbReference type="Proteomes" id="UP001353858"/>
    </source>
</evidence>
<dbReference type="InterPro" id="IPR036259">
    <property type="entry name" value="MFS_trans_sf"/>
</dbReference>
<dbReference type="InterPro" id="IPR011701">
    <property type="entry name" value="MFS"/>
</dbReference>
<dbReference type="InterPro" id="IPR050327">
    <property type="entry name" value="Proton-linked_MCT"/>
</dbReference>
<evidence type="ECO:0000256" key="1">
    <source>
        <dbReference type="SAM" id="Phobius"/>
    </source>
</evidence>
<dbReference type="Pfam" id="PF07690">
    <property type="entry name" value="MFS_1"/>
    <property type="match status" value="1"/>
</dbReference>
<feature type="transmembrane region" description="Helical" evidence="1">
    <location>
        <begin position="117"/>
        <end position="142"/>
    </location>
</feature>
<accession>A0AAN7Q725</accession>
<feature type="transmembrane region" description="Helical" evidence="1">
    <location>
        <begin position="300"/>
        <end position="317"/>
    </location>
</feature>
<dbReference type="PANTHER" id="PTHR11360:SF309">
    <property type="entry name" value="MONOCARBOXYLATE TRANSPORTER 7-LIKE PROTEIN"/>
    <property type="match status" value="1"/>
</dbReference>
<dbReference type="SUPFAM" id="SSF103473">
    <property type="entry name" value="MFS general substrate transporter"/>
    <property type="match status" value="1"/>
</dbReference>
<proteinExistence type="predicted"/>
<feature type="transmembrane region" description="Helical" evidence="1">
    <location>
        <begin position="93"/>
        <end position="111"/>
    </location>
</feature>
<comment type="caution">
    <text evidence="2">The sequence shown here is derived from an EMBL/GenBank/DDBJ whole genome shotgun (WGS) entry which is preliminary data.</text>
</comment>
<feature type="transmembrane region" description="Helical" evidence="1">
    <location>
        <begin position="60"/>
        <end position="81"/>
    </location>
</feature>